<evidence type="ECO:0000313" key="1">
    <source>
        <dbReference type="EMBL" id="QYS98907.1"/>
    </source>
</evidence>
<name>A0A8G0LDU4_9HYPO</name>
<dbReference type="Proteomes" id="UP000826661">
    <property type="component" value="Chromosome III"/>
</dbReference>
<dbReference type="EMBL" id="CP075866">
    <property type="protein sequence ID" value="QYS98907.1"/>
    <property type="molecule type" value="Genomic_DNA"/>
</dbReference>
<reference evidence="1 2" key="1">
    <citation type="journal article" date="2021" name="BMC Genomics">
        <title>Telomere-to-telomere genome assembly of asparaginase-producing Trichoderma simmonsii.</title>
        <authorList>
            <person name="Chung D."/>
            <person name="Kwon Y.M."/>
            <person name="Yang Y."/>
        </authorList>
    </citation>
    <scope>NUCLEOTIDE SEQUENCE [LARGE SCALE GENOMIC DNA]</scope>
    <source>
        <strain evidence="1 2">GH-Sj1</strain>
    </source>
</reference>
<protein>
    <submittedName>
        <fullName evidence="1">Uncharacterized protein</fullName>
    </submittedName>
</protein>
<proteinExistence type="predicted"/>
<organism evidence="1 2">
    <name type="scientific">Trichoderma simmonsii</name>
    <dbReference type="NCBI Taxonomy" id="1491479"/>
    <lineage>
        <taxon>Eukaryota</taxon>
        <taxon>Fungi</taxon>
        <taxon>Dikarya</taxon>
        <taxon>Ascomycota</taxon>
        <taxon>Pezizomycotina</taxon>
        <taxon>Sordariomycetes</taxon>
        <taxon>Hypocreomycetidae</taxon>
        <taxon>Hypocreales</taxon>
        <taxon>Hypocreaceae</taxon>
        <taxon>Trichoderma</taxon>
    </lineage>
</organism>
<gene>
    <name evidence="1" type="ORF">H0G86_006063</name>
</gene>
<accession>A0A8G0LDU4</accession>
<keyword evidence="2" id="KW-1185">Reference proteome</keyword>
<evidence type="ECO:0000313" key="2">
    <source>
        <dbReference type="Proteomes" id="UP000826661"/>
    </source>
</evidence>
<sequence length="134" mass="15218">MCRRKNRRHCLDSAVPWDGGLEAFGEAWATQRPDQAKPSRQRDLRHVPQICSVAYIKVFLQPGTTPNGRTVCVQERDQAQGAWSLSGKVAGNVRRHGSPRGRIHRIIHEDYYPDSSMDAMEPYLEIRQGLDHGL</sequence>
<dbReference type="AlphaFoldDB" id="A0A8G0LDU4"/>